<dbReference type="Pfam" id="PF00535">
    <property type="entry name" value="Glycos_transf_2"/>
    <property type="match status" value="1"/>
</dbReference>
<dbReference type="eggNOG" id="COG1216">
    <property type="taxonomic scope" value="Bacteria"/>
</dbReference>
<dbReference type="Proteomes" id="UP000001299">
    <property type="component" value="Chromosome 1"/>
</dbReference>
<dbReference type="SUPFAM" id="SSF53448">
    <property type="entry name" value="Nucleotide-diphospho-sugar transferases"/>
    <property type="match status" value="1"/>
</dbReference>
<sequence length="312" mass="35874">MKKNFFTIIIVSYNPGEKLFETIRSVEKQTFTDYRILVKDGMSTDGSIEKLKEEYDVAIAGAGIDKTITLLESCDNGIYHGMNIATAFLKSRIIENRAIRDDVENTEEVKLLKAGEEPSYIFFLNCGDRFYDENVLKNMHDAINNKNAREGTTLPAIYYGDIFDRQTGHKVASNPQINDYACYRNVPSHQACFYDERLIYKNPFDLNYKVRADYEQFLRCFYRDKASTYYVPIVVSSYEGGGYSDQNKKLSEEERKEIIKHYLTGAQIRRYDFLRIVTLSKLRTALASNKITAGFYNAVKTAIYGIKGGKEE</sequence>
<dbReference type="CAZy" id="GT2">
    <property type="family name" value="Glycosyltransferase Family 2"/>
</dbReference>
<keyword evidence="3" id="KW-1185">Reference proteome</keyword>
<dbReference type="InterPro" id="IPR029044">
    <property type="entry name" value="Nucleotide-diphossugar_trans"/>
</dbReference>
<dbReference type="InterPro" id="IPR001173">
    <property type="entry name" value="Glyco_trans_2-like"/>
</dbReference>
<dbReference type="GO" id="GO:0016740">
    <property type="term" value="F:transferase activity"/>
    <property type="evidence" value="ECO:0007669"/>
    <property type="project" value="UniProtKB-KW"/>
</dbReference>
<feature type="domain" description="Glycosyltransferase 2-like" evidence="1">
    <location>
        <begin position="7"/>
        <end position="56"/>
    </location>
</feature>
<dbReference type="AlphaFoldDB" id="E0RX91"/>
<dbReference type="HOGENOM" id="CLU_025996_21_1_9"/>
<dbReference type="RefSeq" id="WP_013281955.1">
    <property type="nucleotide sequence ID" value="NC_014387.1"/>
</dbReference>
<dbReference type="EMBL" id="CP001810">
    <property type="protein sequence ID" value="ADL35302.1"/>
    <property type="molecule type" value="Genomic_DNA"/>
</dbReference>
<proteinExistence type="predicted"/>
<name>E0RX91_BUTPB</name>
<gene>
    <name evidence="2" type="ordered locus">bpr_I2569</name>
</gene>
<dbReference type="KEGG" id="bpb:bpr_I2569"/>
<evidence type="ECO:0000313" key="2">
    <source>
        <dbReference type="EMBL" id="ADL35302.1"/>
    </source>
</evidence>
<evidence type="ECO:0000259" key="1">
    <source>
        <dbReference type="Pfam" id="PF00535"/>
    </source>
</evidence>
<keyword evidence="2" id="KW-0808">Transferase</keyword>
<dbReference type="Gene3D" id="3.90.550.10">
    <property type="entry name" value="Spore Coat Polysaccharide Biosynthesis Protein SpsA, Chain A"/>
    <property type="match status" value="1"/>
</dbReference>
<organism evidence="2 3">
    <name type="scientific">Butyrivibrio proteoclasticus (strain ATCC 51982 / DSM 14932 / B316)</name>
    <name type="common">Clostridium proteoclasticum</name>
    <dbReference type="NCBI Taxonomy" id="515622"/>
    <lineage>
        <taxon>Bacteria</taxon>
        <taxon>Bacillati</taxon>
        <taxon>Bacillota</taxon>
        <taxon>Clostridia</taxon>
        <taxon>Lachnospirales</taxon>
        <taxon>Lachnospiraceae</taxon>
        <taxon>Butyrivibrio</taxon>
    </lineage>
</organism>
<reference evidence="2 3" key="1">
    <citation type="journal article" date="2010" name="PLoS ONE">
        <title>The glycobiome of the rumen bacterium Butyrivibrio proteoclasticus B316(T) highlights adaptation to a polysaccharide-rich environment.</title>
        <authorList>
            <person name="Kelly W.J."/>
            <person name="Leahy S.C."/>
            <person name="Altermann E."/>
            <person name="Yeoman C.J."/>
            <person name="Dunne J.C."/>
            <person name="Kong Z."/>
            <person name="Pacheco D.M."/>
            <person name="Li D."/>
            <person name="Noel S.J."/>
            <person name="Moon C.D."/>
            <person name="Cookson A.L."/>
            <person name="Attwood G.T."/>
        </authorList>
    </citation>
    <scope>NUCLEOTIDE SEQUENCE [LARGE SCALE GENOMIC DNA]</scope>
    <source>
        <strain evidence="3">ATCC 51982 / DSM 14932 / B316</strain>
    </source>
</reference>
<dbReference type="STRING" id="515622.bpr_I2569"/>
<accession>E0RX91</accession>
<evidence type="ECO:0000313" key="3">
    <source>
        <dbReference type="Proteomes" id="UP000001299"/>
    </source>
</evidence>
<protein>
    <submittedName>
        <fullName evidence="2">Glycosyl transferase GT2 family</fullName>
    </submittedName>
</protein>